<dbReference type="InterPro" id="IPR009554">
    <property type="entry name" value="Phageshock_PspB"/>
</dbReference>
<sequence>MSIPEALIPLSAILLLFIGLPWLIFHYITKWKQAKGLTVQDEDLLDELHDLARRLDDRLTSIERIIAADREDKITPIRKGQ</sequence>
<accession>A0A7G5ILY6</accession>
<dbReference type="AlphaFoldDB" id="A0A7G5ILY6"/>
<keyword evidence="1" id="KW-0812">Transmembrane</keyword>
<name>A0A7G5ILY6_9SPHN</name>
<dbReference type="KEGG" id="sand:H3309_07985"/>
<gene>
    <name evidence="2" type="primary">pspB</name>
    <name evidence="2" type="ORF">H3309_07985</name>
</gene>
<dbReference type="Proteomes" id="UP000515292">
    <property type="component" value="Chromosome"/>
</dbReference>
<organism evidence="2 3">
    <name type="scientific">Sandaracinobacteroides saxicola</name>
    <dbReference type="NCBI Taxonomy" id="2759707"/>
    <lineage>
        <taxon>Bacteria</taxon>
        <taxon>Pseudomonadati</taxon>
        <taxon>Pseudomonadota</taxon>
        <taxon>Alphaproteobacteria</taxon>
        <taxon>Sphingomonadales</taxon>
        <taxon>Sphingosinicellaceae</taxon>
        <taxon>Sandaracinobacteroides</taxon>
    </lineage>
</organism>
<dbReference type="GO" id="GO:0006355">
    <property type="term" value="P:regulation of DNA-templated transcription"/>
    <property type="evidence" value="ECO:0007669"/>
    <property type="project" value="InterPro"/>
</dbReference>
<reference evidence="2 3" key="1">
    <citation type="submission" date="2020-07" db="EMBL/GenBank/DDBJ databases">
        <title>Complete genome sequence for Sandaracinobacter sp. M6.</title>
        <authorList>
            <person name="Tang Y."/>
            <person name="Liu Q."/>
            <person name="Guo Z."/>
            <person name="Lei P."/>
            <person name="Huang B."/>
        </authorList>
    </citation>
    <scope>NUCLEOTIDE SEQUENCE [LARGE SCALE GENOMIC DNA]</scope>
    <source>
        <strain evidence="2 3">M6</strain>
    </source>
</reference>
<evidence type="ECO:0000313" key="2">
    <source>
        <dbReference type="EMBL" id="QMW24378.1"/>
    </source>
</evidence>
<keyword evidence="1" id="KW-0472">Membrane</keyword>
<dbReference type="EMBL" id="CP059851">
    <property type="protein sequence ID" value="QMW24378.1"/>
    <property type="molecule type" value="Genomic_DNA"/>
</dbReference>
<dbReference type="GO" id="GO:0009271">
    <property type="term" value="P:phage shock"/>
    <property type="evidence" value="ECO:0007669"/>
    <property type="project" value="InterPro"/>
</dbReference>
<keyword evidence="1" id="KW-1133">Transmembrane helix</keyword>
<dbReference type="NCBIfam" id="TIGR02976">
    <property type="entry name" value="phageshock_pspB"/>
    <property type="match status" value="1"/>
</dbReference>
<dbReference type="RefSeq" id="WP_182298241.1">
    <property type="nucleotide sequence ID" value="NZ_CP059851.1"/>
</dbReference>
<feature type="transmembrane region" description="Helical" evidence="1">
    <location>
        <begin position="6"/>
        <end position="25"/>
    </location>
</feature>
<evidence type="ECO:0000256" key="1">
    <source>
        <dbReference type="SAM" id="Phobius"/>
    </source>
</evidence>
<protein>
    <submittedName>
        <fullName evidence="2">Envelope stress response membrane protein PspB</fullName>
    </submittedName>
</protein>
<proteinExistence type="predicted"/>
<evidence type="ECO:0000313" key="3">
    <source>
        <dbReference type="Proteomes" id="UP000515292"/>
    </source>
</evidence>
<keyword evidence="3" id="KW-1185">Reference proteome</keyword>
<dbReference type="Pfam" id="PF06667">
    <property type="entry name" value="PspB"/>
    <property type="match status" value="1"/>
</dbReference>